<keyword evidence="3" id="KW-1185">Reference proteome</keyword>
<dbReference type="CDD" id="cd05266">
    <property type="entry name" value="SDR_a4"/>
    <property type="match status" value="1"/>
</dbReference>
<dbReference type="RefSeq" id="WP_283237892.1">
    <property type="nucleotide sequence ID" value="NZ_JASGBP010000001.1"/>
</dbReference>
<proteinExistence type="predicted"/>
<evidence type="ECO:0000313" key="2">
    <source>
        <dbReference type="EMBL" id="MDI9256208.1"/>
    </source>
</evidence>
<dbReference type="PANTHER" id="PTHR48079:SF6">
    <property type="entry name" value="NAD(P)-BINDING DOMAIN-CONTAINING PROTEIN-RELATED"/>
    <property type="match status" value="1"/>
</dbReference>
<dbReference type="SUPFAM" id="SSF51735">
    <property type="entry name" value="NAD(P)-binding Rossmann-fold domains"/>
    <property type="match status" value="1"/>
</dbReference>
<dbReference type="InterPro" id="IPR006115">
    <property type="entry name" value="6PGDH_NADP-bd"/>
</dbReference>
<evidence type="ECO:0000259" key="1">
    <source>
        <dbReference type="Pfam" id="PF03446"/>
    </source>
</evidence>
<dbReference type="EC" id="1.1.1.290" evidence="2"/>
<dbReference type="Proteomes" id="UP001230035">
    <property type="component" value="Unassembled WGS sequence"/>
</dbReference>
<name>A0ABT6XM94_9FLAO</name>
<dbReference type="InterPro" id="IPR036291">
    <property type="entry name" value="NAD(P)-bd_dom_sf"/>
</dbReference>
<protein>
    <submittedName>
        <fullName evidence="2">SDR family oxidoreductase</fullName>
        <ecNumber evidence="2">1.1.1.290</ecNumber>
    </submittedName>
</protein>
<dbReference type="Gene3D" id="3.40.50.720">
    <property type="entry name" value="NAD(P)-binding Rossmann-like Domain"/>
    <property type="match status" value="1"/>
</dbReference>
<feature type="domain" description="6-phosphogluconate dehydrogenase NADP-binding" evidence="1">
    <location>
        <begin position="3"/>
        <end position="120"/>
    </location>
</feature>
<dbReference type="GO" id="GO:0033711">
    <property type="term" value="F:4-phosphoerythronate dehydrogenase activity"/>
    <property type="evidence" value="ECO:0007669"/>
    <property type="project" value="UniProtKB-EC"/>
</dbReference>
<accession>A0ABT6XM94</accession>
<organism evidence="2 3">
    <name type="scientific">Flavobacterium sedimenticola</name>
    <dbReference type="NCBI Taxonomy" id="3043286"/>
    <lineage>
        <taxon>Bacteria</taxon>
        <taxon>Pseudomonadati</taxon>
        <taxon>Bacteroidota</taxon>
        <taxon>Flavobacteriia</taxon>
        <taxon>Flavobacteriales</taxon>
        <taxon>Flavobacteriaceae</taxon>
        <taxon>Flavobacterium</taxon>
    </lineage>
</organism>
<dbReference type="EMBL" id="JASGBP010000001">
    <property type="protein sequence ID" value="MDI9256208.1"/>
    <property type="molecule type" value="Genomic_DNA"/>
</dbReference>
<sequence length="267" mass="29389">MKQISILGCGWLGLPLAKALVKEGFRVKGSVTTASKIPALVSHGIEAYTLEIEETKIVGDIEDFLNASSLLIIAIPPKLKNAVPDSFIQKIKTVLPNVEQSSLKNVLFISSTSVYADDNSVITEATPPIPDTENGKQLVAAETLLKNNAHFTTTLIRFGGLIGSDRHPVYFLAGKQQLENPLAPINLIHQSDCIGIIREIIAQGKFGETFNAAAPFHPTRKDYYTQKAQTLNLPIPQFDDTKRSVGKTISSDKIIRLLDYEFQYQRL</sequence>
<dbReference type="InterPro" id="IPR051783">
    <property type="entry name" value="NAD(P)-dependent_oxidoreduct"/>
</dbReference>
<evidence type="ECO:0000313" key="3">
    <source>
        <dbReference type="Proteomes" id="UP001230035"/>
    </source>
</evidence>
<dbReference type="PANTHER" id="PTHR48079">
    <property type="entry name" value="PROTEIN YEEZ"/>
    <property type="match status" value="1"/>
</dbReference>
<comment type="caution">
    <text evidence="2">The sequence shown here is derived from an EMBL/GenBank/DDBJ whole genome shotgun (WGS) entry which is preliminary data.</text>
</comment>
<dbReference type="Pfam" id="PF03446">
    <property type="entry name" value="NAD_binding_2"/>
    <property type="match status" value="1"/>
</dbReference>
<reference evidence="2 3" key="1">
    <citation type="submission" date="2023-05" db="EMBL/GenBank/DDBJ databases">
        <title>Flavobacterium sedimenti sp. nov., isolated from the sediment.</title>
        <authorList>
            <person name="Wu N."/>
        </authorList>
    </citation>
    <scope>NUCLEOTIDE SEQUENCE [LARGE SCALE GENOMIC DNA]</scope>
    <source>
        <strain evidence="2 3">YZ-48</strain>
    </source>
</reference>
<keyword evidence="2" id="KW-0560">Oxidoreductase</keyword>
<gene>
    <name evidence="2" type="ORF">QHT84_02135</name>
</gene>